<reference evidence="2 3" key="1">
    <citation type="submission" date="2014-06" db="EMBL/GenBank/DDBJ databases">
        <authorList>
            <person name="Urmite Genomes Urmite Genomes"/>
        </authorList>
    </citation>
    <scope>NUCLEOTIDE SEQUENCE [LARGE SCALE GENOMIC DNA]</scope>
</reference>
<gene>
    <name evidence="2" type="ORF">BN59_01889</name>
</gene>
<feature type="transmembrane region" description="Helical" evidence="1">
    <location>
        <begin position="200"/>
        <end position="229"/>
    </location>
</feature>
<keyword evidence="1" id="KW-0472">Membrane</keyword>
<feature type="transmembrane region" description="Helical" evidence="1">
    <location>
        <begin position="133"/>
        <end position="157"/>
    </location>
</feature>
<evidence type="ECO:0000256" key="1">
    <source>
        <dbReference type="SAM" id="Phobius"/>
    </source>
</evidence>
<keyword evidence="1" id="KW-1133">Transmembrane helix</keyword>
<feature type="transmembrane region" description="Helical" evidence="1">
    <location>
        <begin position="474"/>
        <end position="495"/>
    </location>
</feature>
<dbReference type="eggNOG" id="ENOG5031F4E">
    <property type="taxonomic scope" value="Bacteria"/>
</dbReference>
<feature type="transmembrane region" description="Helical" evidence="1">
    <location>
        <begin position="884"/>
        <end position="907"/>
    </location>
</feature>
<dbReference type="Proteomes" id="UP000044071">
    <property type="component" value="Unassembled WGS sequence"/>
</dbReference>
<feature type="transmembrane region" description="Helical" evidence="1">
    <location>
        <begin position="1161"/>
        <end position="1181"/>
    </location>
</feature>
<dbReference type="RefSeq" id="WP_043874111.1">
    <property type="nucleotide sequence ID" value="NZ_CCVW01000002.1"/>
</dbReference>
<organism evidence="2 3">
    <name type="scientific">Legionella massiliensis</name>
    <dbReference type="NCBI Taxonomy" id="1034943"/>
    <lineage>
        <taxon>Bacteria</taxon>
        <taxon>Pseudomonadati</taxon>
        <taxon>Pseudomonadota</taxon>
        <taxon>Gammaproteobacteria</taxon>
        <taxon>Legionellales</taxon>
        <taxon>Legionellaceae</taxon>
        <taxon>Legionella</taxon>
    </lineage>
</organism>
<keyword evidence="3" id="KW-1185">Reference proteome</keyword>
<dbReference type="STRING" id="1034943.BN59_01889"/>
<dbReference type="OrthoDB" id="5653568at2"/>
<feature type="transmembrane region" description="Helical" evidence="1">
    <location>
        <begin position="819"/>
        <end position="844"/>
    </location>
</feature>
<keyword evidence="1" id="KW-0812">Transmembrane</keyword>
<feature type="transmembrane region" description="Helical" evidence="1">
    <location>
        <begin position="679"/>
        <end position="702"/>
    </location>
</feature>
<name>A0A078KT28_9GAMM</name>
<dbReference type="EMBL" id="CCSB01000002">
    <property type="protein sequence ID" value="CDZ77605.1"/>
    <property type="molecule type" value="Genomic_DNA"/>
</dbReference>
<feature type="transmembrane region" description="Helical" evidence="1">
    <location>
        <begin position="1230"/>
        <end position="1254"/>
    </location>
</feature>
<sequence length="1526" mass="164082">MIELLTELSHNIAYAIWALATGVGRAGVTSSYFIRDTFRAHYNLLGQHTAPIEQELLDTRPPTPSSLNIFGQIALSPLVILAWLASVTLIPLLYNSVLLSISGFLKTANFALLDLPADKQIKQLNGSMPWYRLIFGIPGFVLGGAVGLIAAGAIGLVRVVTNSLKSAIHSFASVTNLALEEEDEIELFGLDKDQRSAIRIYGFGLPGVILGGIAGSFGFAIASLGRVIVNSYKTAKSLTVSGVNVARREGEQFEADLKHDGRSNLLKFGLGFPGLLFGSVTAALGLGLSSLYRSVVESWKTTKRVFVSVVNQALPANEEGEAPSQLELEAEERLFVDQHIFGAPGYLIGALTGGLGFATVIFGRVIKESFESGTHSFATVINYALDSEDSFQEIGMNRDERPTHIKFGFGLPGTIIGGLIGTVGYTAVGLGRILTNSYTTAKGLTISAVNVVRHDDETLQGDFQHDIRPNFRKYLLGLPGLIIGSATALIGLGFATVQRSAVESWKTSLHLFTKIVRQASLEQEEPSEIASDEAPQRSTVDYYLFGAPGLLFGTFAGSLGFLAISAKNIVAQSISSAAHSFATVTNLALANEDRIEHYGFDQDERANRLKYGFGLPGTIFGGLAGSIAFLAVGIGRVITNSYATAKGLTISGINSVRAPDDLELRGGLQQDRRSSILKYVLGFPGLIIGSVSASIAIAITGLGRLNKESVKTGKEVFTSFIQRALPAAEEGEEQALLQNREERSFMSRYVYGAPGLLIGAITGAVGFAAIIGVRSAIQSVKSAMNSFATVTNLALDPEDRIQGLSFEQDRRPNSEKYGLGFPGLFLGGLAGSLGFALVGIGRVFTNSYKTAKSLTLSAVNAVRHDNEQIPEGLEQDGRSTVLKFVLGFPGLIIGSVTAALGLGFASLQRIVVESLKTANKVHSSIVKQALPAGEAEAETFPQPELANEQRLFVDRHIFGAPGYLFGAFTGSLGFAAVIVGRVFSESVTSAIHSFSTVINPSLAEELRIQRFGMAIDGRPAHIKFGFGLPGVILGGFAGALGFVGVYLGRIAANSYATVKSLTVSGINVARHDNEQLGEDLQHDTRSNLQKYVFGFPGLIIGSMTAAVGLVLSGLQRSFIESWKTTSETYSAIVRQVEPQRDILESEQVEPLVEQRSFVDRYIFGLPGVLAGAISGGAVFVGRGIHRIFKESFNTGTRTFASVANVGLNDDERFPYQELGQQDERSWQAKYLLGLPGVVIGGLFGTVTLAGIGAVKGASHSFYSWRSLSGSLLNGSLETPFFGGLAADKRSDNAKLAGLPGYALAMATTLPVSFVVLIFKKVIPVTLGLILGVISSPIVAALKGINQALKKPRFEAQEPVEDAEQRFQNIYSSLKAGRLPANETISEGQNGRKGPWAFTRKAFTFNISTITEYTLDKVLAGYRASENKDAFFENGEFTGILDEVKEYYKTLSCLEPQYHSSDRDRQIDEIGAFVKDYVLHRDRKVPEFLYSHPKRSWTATFWGVDPTASDARQDQEEFILERSVELS</sequence>
<feature type="transmembrane region" description="Helical" evidence="1">
    <location>
        <begin position="268"/>
        <end position="292"/>
    </location>
</feature>
<feature type="transmembrane region" description="Helical" evidence="1">
    <location>
        <begin position="963"/>
        <end position="983"/>
    </location>
</feature>
<feature type="transmembrane region" description="Helical" evidence="1">
    <location>
        <begin position="1324"/>
        <end position="1344"/>
    </location>
</feature>
<feature type="transmembrane region" description="Helical" evidence="1">
    <location>
        <begin position="1091"/>
        <end position="1114"/>
    </location>
</feature>
<accession>A0A078KT28</accession>
<evidence type="ECO:0000313" key="3">
    <source>
        <dbReference type="Proteomes" id="UP000044071"/>
    </source>
</evidence>
<proteinExistence type="predicted"/>
<feature type="transmembrane region" description="Helical" evidence="1">
    <location>
        <begin position="1026"/>
        <end position="1047"/>
    </location>
</feature>
<feature type="transmembrane region" description="Helical" evidence="1">
    <location>
        <begin position="1298"/>
        <end position="1318"/>
    </location>
</feature>
<evidence type="ECO:0000313" key="2">
    <source>
        <dbReference type="EMBL" id="CDZ77605.1"/>
    </source>
</evidence>
<protein>
    <submittedName>
        <fullName evidence="2">Uncharacterized protein</fullName>
    </submittedName>
</protein>
<feature type="transmembrane region" description="Helical" evidence="1">
    <location>
        <begin position="12"/>
        <end position="34"/>
    </location>
</feature>
<feature type="transmembrane region" description="Helical" evidence="1">
    <location>
        <begin position="346"/>
        <end position="366"/>
    </location>
</feature>
<feature type="transmembrane region" description="Helical" evidence="1">
    <location>
        <begin position="542"/>
        <end position="564"/>
    </location>
</feature>
<feature type="transmembrane region" description="Helical" evidence="1">
    <location>
        <begin position="749"/>
        <end position="773"/>
    </location>
</feature>